<feature type="domain" description="HTH crp-type" evidence="4">
    <location>
        <begin position="152"/>
        <end position="218"/>
    </location>
</feature>
<dbReference type="PROSITE" id="PS51063">
    <property type="entry name" value="HTH_CRP_2"/>
    <property type="match status" value="1"/>
</dbReference>
<keyword evidence="2" id="KW-0238">DNA-binding</keyword>
<dbReference type="GO" id="GO:0006355">
    <property type="term" value="P:regulation of DNA-templated transcription"/>
    <property type="evidence" value="ECO:0007669"/>
    <property type="project" value="InterPro"/>
</dbReference>
<dbReference type="InterPro" id="IPR018490">
    <property type="entry name" value="cNMP-bd_dom_sf"/>
</dbReference>
<reference evidence="5 6" key="1">
    <citation type="submission" date="2016-04" db="EMBL/GenBank/DDBJ databases">
        <title>Complete genome seqeunce of Leptospira alstonii serovar Room22.</title>
        <authorList>
            <person name="Nally J.E."/>
            <person name="Bayles D.O."/>
            <person name="Hurley D."/>
            <person name="Fanning S."/>
            <person name="McMahon B.J."/>
            <person name="Arent Z."/>
        </authorList>
    </citation>
    <scope>NUCLEOTIDE SEQUENCE [LARGE SCALE GENOMIC DNA]</scope>
    <source>
        <strain evidence="5 6">GWTS #1</strain>
    </source>
</reference>
<evidence type="ECO:0000313" key="5">
    <source>
        <dbReference type="EMBL" id="AOP36267.1"/>
    </source>
</evidence>
<dbReference type="Pfam" id="PF00027">
    <property type="entry name" value="cNMP_binding"/>
    <property type="match status" value="1"/>
</dbReference>
<dbReference type="AlphaFoldDB" id="A0A1D7V351"/>
<dbReference type="OrthoDB" id="9798104at2"/>
<evidence type="ECO:0000313" key="6">
    <source>
        <dbReference type="Proteomes" id="UP000094197"/>
    </source>
</evidence>
<protein>
    <submittedName>
        <fullName evidence="5">Crp/Fnr family transcriptional regulator</fullName>
    </submittedName>
</protein>
<name>A0A1D7V351_9LEPT</name>
<dbReference type="Gene3D" id="2.60.120.10">
    <property type="entry name" value="Jelly Rolls"/>
    <property type="match status" value="1"/>
</dbReference>
<dbReference type="InterPro" id="IPR000595">
    <property type="entry name" value="cNMP-bd_dom"/>
</dbReference>
<keyword evidence="3" id="KW-0804">Transcription</keyword>
<evidence type="ECO:0000256" key="1">
    <source>
        <dbReference type="ARBA" id="ARBA00023015"/>
    </source>
</evidence>
<dbReference type="InterPro" id="IPR012318">
    <property type="entry name" value="HTH_CRP"/>
</dbReference>
<keyword evidence="1" id="KW-0805">Transcription regulation</keyword>
<dbReference type="SUPFAM" id="SSF51206">
    <property type="entry name" value="cAMP-binding domain-like"/>
    <property type="match status" value="1"/>
</dbReference>
<dbReference type="SUPFAM" id="SSF46785">
    <property type="entry name" value="Winged helix' DNA-binding domain"/>
    <property type="match status" value="1"/>
</dbReference>
<dbReference type="GO" id="GO:0003677">
    <property type="term" value="F:DNA binding"/>
    <property type="evidence" value="ECO:0007669"/>
    <property type="project" value="UniProtKB-KW"/>
</dbReference>
<dbReference type="InterPro" id="IPR014710">
    <property type="entry name" value="RmlC-like_jellyroll"/>
</dbReference>
<proteinExistence type="predicted"/>
<dbReference type="SMART" id="SM00419">
    <property type="entry name" value="HTH_CRP"/>
    <property type="match status" value="1"/>
</dbReference>
<keyword evidence="6" id="KW-1185">Reference proteome</keyword>
<organism evidence="5 6">
    <name type="scientific">Leptospira tipperaryensis</name>
    <dbReference type="NCBI Taxonomy" id="2564040"/>
    <lineage>
        <taxon>Bacteria</taxon>
        <taxon>Pseudomonadati</taxon>
        <taxon>Spirochaetota</taxon>
        <taxon>Spirochaetia</taxon>
        <taxon>Leptospirales</taxon>
        <taxon>Leptospiraceae</taxon>
        <taxon>Leptospira</taxon>
    </lineage>
</organism>
<gene>
    <name evidence="5" type="ORF">A0128_19770</name>
</gene>
<evidence type="ECO:0000259" key="4">
    <source>
        <dbReference type="PROSITE" id="PS51063"/>
    </source>
</evidence>
<evidence type="ECO:0000256" key="3">
    <source>
        <dbReference type="ARBA" id="ARBA00023163"/>
    </source>
</evidence>
<dbReference type="KEGG" id="laj:A0128_19770"/>
<dbReference type="RefSeq" id="WP_069609489.1">
    <property type="nucleotide sequence ID" value="NZ_CP015218.1"/>
</dbReference>
<sequence length="243" mass="28213">MRTTKPIPKSIRNKHWAEIQKKFQCDIDSLAIRKVYQKKDRVYSAKDPYLGFFEVITGIFKVYSLDLDGREIILKIFYPGEFIATQLIFQIEEPCVYPLFCETLNGGELNHFPKREFKSFLFKNVEALFLFSALSIEHVSYFRSKVLENQLYSVKERILIFLKESGATDEFISLPITKQQLASLLGTTPESISRAFRILLEESAIEECDNTYHILPQVVPSANNQSSDPKFFRNDKRFAQKNA</sequence>
<dbReference type="InterPro" id="IPR036390">
    <property type="entry name" value="WH_DNA-bd_sf"/>
</dbReference>
<dbReference type="EMBL" id="CP015218">
    <property type="protein sequence ID" value="AOP36267.1"/>
    <property type="molecule type" value="Genomic_DNA"/>
</dbReference>
<evidence type="ECO:0000256" key="2">
    <source>
        <dbReference type="ARBA" id="ARBA00023125"/>
    </source>
</evidence>
<dbReference type="Proteomes" id="UP000094197">
    <property type="component" value="Chromosome 2"/>
</dbReference>
<dbReference type="Pfam" id="PF13545">
    <property type="entry name" value="HTH_Crp_2"/>
    <property type="match status" value="1"/>
</dbReference>
<accession>A0A1D7V351</accession>